<reference evidence="2 3" key="1">
    <citation type="submission" date="2019-01" db="EMBL/GenBank/DDBJ databases">
        <authorList>
            <person name="Sayadi A."/>
        </authorList>
    </citation>
    <scope>NUCLEOTIDE SEQUENCE [LARGE SCALE GENOMIC DNA]</scope>
</reference>
<keyword evidence="3" id="KW-1185">Reference proteome</keyword>
<name>A0A653CZ63_CALMS</name>
<feature type="compositionally biased region" description="Basic and acidic residues" evidence="1">
    <location>
        <begin position="1"/>
        <end position="12"/>
    </location>
</feature>
<accession>A0A653CZ63</accession>
<organism evidence="2 3">
    <name type="scientific">Callosobruchus maculatus</name>
    <name type="common">Southern cowpea weevil</name>
    <name type="synonym">Pulse bruchid</name>
    <dbReference type="NCBI Taxonomy" id="64391"/>
    <lineage>
        <taxon>Eukaryota</taxon>
        <taxon>Metazoa</taxon>
        <taxon>Ecdysozoa</taxon>
        <taxon>Arthropoda</taxon>
        <taxon>Hexapoda</taxon>
        <taxon>Insecta</taxon>
        <taxon>Pterygota</taxon>
        <taxon>Neoptera</taxon>
        <taxon>Endopterygota</taxon>
        <taxon>Coleoptera</taxon>
        <taxon>Polyphaga</taxon>
        <taxon>Cucujiformia</taxon>
        <taxon>Chrysomeloidea</taxon>
        <taxon>Chrysomelidae</taxon>
        <taxon>Bruchinae</taxon>
        <taxon>Bruchini</taxon>
        <taxon>Callosobruchus</taxon>
    </lineage>
</organism>
<dbReference type="Proteomes" id="UP000410492">
    <property type="component" value="Unassembled WGS sequence"/>
</dbReference>
<sequence length="117" mass="13577">MKVLTTEDKLEQVDSQLNNQEYELQEREHVDSENTKDDNNLEDQEYVDSENTKYGNKLEDQENFGTNTCLSSRSVYCFDDAKLLPHQTTETKENVKLLCEGTEMILKTIESLIAQSY</sequence>
<feature type="region of interest" description="Disordered" evidence="1">
    <location>
        <begin position="1"/>
        <end position="61"/>
    </location>
</feature>
<protein>
    <submittedName>
        <fullName evidence="2">Uncharacterized protein</fullName>
    </submittedName>
</protein>
<feature type="non-terminal residue" evidence="2">
    <location>
        <position position="117"/>
    </location>
</feature>
<evidence type="ECO:0000313" key="2">
    <source>
        <dbReference type="EMBL" id="VEN52384.1"/>
    </source>
</evidence>
<feature type="compositionally biased region" description="Polar residues" evidence="1">
    <location>
        <begin position="13"/>
        <end position="22"/>
    </location>
</feature>
<proteinExistence type="predicted"/>
<dbReference type="AlphaFoldDB" id="A0A653CZ63"/>
<evidence type="ECO:0000313" key="3">
    <source>
        <dbReference type="Proteomes" id="UP000410492"/>
    </source>
</evidence>
<feature type="compositionally biased region" description="Basic and acidic residues" evidence="1">
    <location>
        <begin position="24"/>
        <end position="39"/>
    </location>
</feature>
<evidence type="ECO:0000256" key="1">
    <source>
        <dbReference type="SAM" id="MobiDB-lite"/>
    </source>
</evidence>
<dbReference type="EMBL" id="CAACVG010009193">
    <property type="protein sequence ID" value="VEN52384.1"/>
    <property type="molecule type" value="Genomic_DNA"/>
</dbReference>
<gene>
    <name evidence="2" type="ORF">CALMAC_LOCUS12545</name>
</gene>